<evidence type="ECO:0000313" key="5">
    <source>
        <dbReference type="EMBL" id="PWJ59374.1"/>
    </source>
</evidence>
<sequence length="1570" mass="165646">MMKKHFTNVQPTRRSKARKWVVRFGANPIPNLLVSLALFASLPSQAQSPGGVSGSTVWLKADQGLTLSGSNATAWTNQSDVANGFSATGTVTINEGAVNYNPGLIFGSSFFKSTTPVPAVSGSDYTKFVVYQPNATPAASVRNNIIGSSSDAGHTFWGSGTTTRLALWHNKVTLVQANDVVSSERPYLAVGKYQNGVIDGTEIRVDGQTKITGTSSQSYTSTALQIGAHGSGSYMDGRIAEVILFPSGLNKLNTRKVESYLALKYGQTLSNDDNNNNILGENIAGSVNEGDYVLSDGTVIWNYASNSTYHHHIAGIGKDNGSALHQKQSSSIVSSDPQVTMALGALALTNTDNLQSVATDKQFLVWGDNGSDMSSKLTVTGSAQVNNRLARTWKLQNNNNFNQTVSVYLPTQGAATPYLLYSPSLAGLSDGTATEVVASGTLDIDGVTNDVFELNFPTGADLYFSFGSYCPAAELTGPSSITGATTIQLASTDPPAATNPWVTSNASVAIVNYNGVVTGKSPGFANITYTNADGCIKQVSITVIGTAEICGNGIDDDFDGYIDQADSDCNATPACIAPTADISSFNIDKKWSSSTGNVFGCAASAAIADLNGDGISEILAIRAGGAGLTYFSGDGSDAGKTTTDYDIQLNVEVGQSTNQTAVADIDLDGTPEVITIDEDGYIYVFNHISGNATTYEFKSDMPINTVFKGGSPRVVDIDENGVPEIIVGTDVFQFDLSNGTLSKIAAGNTAPSGRDNRGWGQDIVVVDIMPGNPGKEIVAGSKVFGVNLTTGDFTTLADLSTIAGSDILANDDGPTAVADLDLDGNLDIAYTNGTAIVVWDPVASVLKMKTTYRLGSNIYKAMPTIANVYDDVTLDGKAKNFPEIIFTNSVTLSAYNLNYPSGSIWDIPVVDVSGQTGVTAFDLNGNGNQELIYNDERYIQVINGNSATPTDLFKIASGTATWMENPVVADVDNDGQAEFVVVAGGNTAFIGALTVFGAKAGTSAWAPARKVWNGRGYRSTNINDDLSIPRVEQDMRKEYPIGSGLYPFNNFNVQNYLSAVPNGMVAAPDAGLSELAVGTDCSYPMNAVSVSYKITNSGSAVAPAKTPIRFYVGDPTKPGSTRLATTDSLYATLAMGASTTQTALVDLSGFTAPLDLYVVLNDDGTASLPLSFPVSTSTIGECSYDNNMAYTSIATSMLQPLPQLVASSASELALLRPCTDENGFLTFVDDIANPTIKYLAVHPNAVTGYNFSTAAIALNDQSLTASDIANQRKTDATSNTTALSNRMYTVINTGSLLLNGSSFTVRLYFDPADIQAAEDNLDPAVGGTVEGKWFKMEGISANVLTDQTPTGFSGAHAYEFLENSVYGTENGINYVEFTGITSFSTFGYMANKTTNPLPVKLVSFTATASETGAALLNWKTTSEEQSSHYEVQYSSNGKQFYSIGRVESQNSTHGASYSLAYDQAPQGLSYFRLKSVDVDGSFSYSTMVSLKLEGSGIVLAPNPVSTTVTIQGLVGNNQLTISNILGQSLITETTKASSHTLHVGLLPSGIYLVKVQDGNGVISYHKFLKD</sequence>
<keyword evidence="6" id="KW-1185">Reference proteome</keyword>
<feature type="domain" description="DUF8202" evidence="4">
    <location>
        <begin position="254"/>
        <end position="436"/>
    </location>
</feature>
<dbReference type="Proteomes" id="UP000245880">
    <property type="component" value="Unassembled WGS sequence"/>
</dbReference>
<feature type="domain" description="Secretion system C-terminal sorting" evidence="3">
    <location>
        <begin position="1501"/>
        <end position="1567"/>
    </location>
</feature>
<accession>A0A316AQC9</accession>
<organism evidence="5 6">
    <name type="scientific">Dyadobacter jejuensis</name>
    <dbReference type="NCBI Taxonomy" id="1082580"/>
    <lineage>
        <taxon>Bacteria</taxon>
        <taxon>Pseudomonadati</taxon>
        <taxon>Bacteroidota</taxon>
        <taxon>Cytophagia</taxon>
        <taxon>Cytophagales</taxon>
        <taxon>Spirosomataceae</taxon>
        <taxon>Dyadobacter</taxon>
    </lineage>
</organism>
<comment type="caution">
    <text evidence="5">The sequence shown here is derived from an EMBL/GenBank/DDBJ whole genome shotgun (WGS) entry which is preliminary data.</text>
</comment>
<protein>
    <submittedName>
        <fullName evidence="5">Putative secreted protein (Por secretion system target)</fullName>
    </submittedName>
</protein>
<name>A0A316AQC9_9BACT</name>
<dbReference type="OrthoDB" id="9805017at2"/>
<dbReference type="Pfam" id="PF18962">
    <property type="entry name" value="Por_Secre_tail"/>
    <property type="match status" value="1"/>
</dbReference>
<evidence type="ECO:0000259" key="3">
    <source>
        <dbReference type="Pfam" id="PF18962"/>
    </source>
</evidence>
<dbReference type="InterPro" id="IPR058515">
    <property type="entry name" value="DUF8202"/>
</dbReference>
<evidence type="ECO:0000313" key="6">
    <source>
        <dbReference type="Proteomes" id="UP000245880"/>
    </source>
</evidence>
<gene>
    <name evidence="5" type="ORF">CLV98_102207</name>
</gene>
<evidence type="ECO:0000256" key="2">
    <source>
        <dbReference type="SAM" id="SignalP"/>
    </source>
</evidence>
<dbReference type="SUPFAM" id="SSF49373">
    <property type="entry name" value="Invasin/intimin cell-adhesion fragments"/>
    <property type="match status" value="1"/>
</dbReference>
<reference evidence="5 6" key="1">
    <citation type="submission" date="2018-03" db="EMBL/GenBank/DDBJ databases">
        <title>Genomic Encyclopedia of Archaeal and Bacterial Type Strains, Phase II (KMG-II): from individual species to whole genera.</title>
        <authorList>
            <person name="Goeker M."/>
        </authorList>
    </citation>
    <scope>NUCLEOTIDE SEQUENCE [LARGE SCALE GENOMIC DNA]</scope>
    <source>
        <strain evidence="5 6">DSM 100346</strain>
    </source>
</reference>
<dbReference type="EMBL" id="QGDT01000002">
    <property type="protein sequence ID" value="PWJ59374.1"/>
    <property type="molecule type" value="Genomic_DNA"/>
</dbReference>
<feature type="signal peptide" evidence="2">
    <location>
        <begin position="1"/>
        <end position="46"/>
    </location>
</feature>
<feature type="chain" id="PRO_5016448408" evidence="2">
    <location>
        <begin position="47"/>
        <end position="1570"/>
    </location>
</feature>
<dbReference type="InterPro" id="IPR026444">
    <property type="entry name" value="Secre_tail"/>
</dbReference>
<dbReference type="SUPFAM" id="SSF69318">
    <property type="entry name" value="Integrin alpha N-terminal domain"/>
    <property type="match status" value="1"/>
</dbReference>
<evidence type="ECO:0000256" key="1">
    <source>
        <dbReference type="ARBA" id="ARBA00022729"/>
    </source>
</evidence>
<dbReference type="Gene3D" id="2.60.40.1080">
    <property type="match status" value="1"/>
</dbReference>
<dbReference type="InterPro" id="IPR008964">
    <property type="entry name" value="Invasin/intimin_cell_adhesion"/>
</dbReference>
<proteinExistence type="predicted"/>
<dbReference type="InterPro" id="IPR013517">
    <property type="entry name" value="FG-GAP"/>
</dbReference>
<keyword evidence="1 2" id="KW-0732">Signal</keyword>
<dbReference type="InterPro" id="IPR028994">
    <property type="entry name" value="Integrin_alpha_N"/>
</dbReference>
<dbReference type="NCBIfam" id="TIGR04183">
    <property type="entry name" value="Por_Secre_tail"/>
    <property type="match status" value="1"/>
</dbReference>
<dbReference type="RefSeq" id="WP_109673266.1">
    <property type="nucleotide sequence ID" value="NZ_QGDT01000002.1"/>
</dbReference>
<evidence type="ECO:0000259" key="4">
    <source>
        <dbReference type="Pfam" id="PF26628"/>
    </source>
</evidence>
<dbReference type="Gene3D" id="2.60.40.10">
    <property type="entry name" value="Immunoglobulins"/>
    <property type="match status" value="1"/>
</dbReference>
<dbReference type="InterPro" id="IPR013783">
    <property type="entry name" value="Ig-like_fold"/>
</dbReference>
<dbReference type="Pfam" id="PF26628">
    <property type="entry name" value="DUF8202"/>
    <property type="match status" value="1"/>
</dbReference>
<dbReference type="Pfam" id="PF13517">
    <property type="entry name" value="FG-GAP_3"/>
    <property type="match status" value="1"/>
</dbReference>